<name>A0ABD5X964_9EURY</name>
<comment type="caution">
    <text evidence="1">The sequence shown here is derived from an EMBL/GenBank/DDBJ whole genome shotgun (WGS) entry which is preliminary data.</text>
</comment>
<reference evidence="1 2" key="1">
    <citation type="journal article" date="2014" name="Int. J. Syst. Evol. Microbiol.">
        <title>Complete genome sequence of Corynebacterium casei LMG S-19264T (=DSM 44701T), isolated from a smear-ripened cheese.</title>
        <authorList>
            <consortium name="US DOE Joint Genome Institute (JGI-PGF)"/>
            <person name="Walter F."/>
            <person name="Albersmeier A."/>
            <person name="Kalinowski J."/>
            <person name="Ruckert C."/>
        </authorList>
    </citation>
    <scope>NUCLEOTIDE SEQUENCE [LARGE SCALE GENOMIC DNA]</scope>
    <source>
        <strain evidence="1 2">CGMCC 4.7215</strain>
    </source>
</reference>
<dbReference type="RefSeq" id="WP_267636798.1">
    <property type="nucleotide sequence ID" value="NZ_JAODIY010000006.1"/>
</dbReference>
<dbReference type="Proteomes" id="UP001596414">
    <property type="component" value="Unassembled WGS sequence"/>
</dbReference>
<organism evidence="1 2">
    <name type="scientific">Halovenus rubra</name>
    <dbReference type="NCBI Taxonomy" id="869890"/>
    <lineage>
        <taxon>Archaea</taxon>
        <taxon>Methanobacteriati</taxon>
        <taxon>Methanobacteriota</taxon>
        <taxon>Stenosarchaea group</taxon>
        <taxon>Halobacteria</taxon>
        <taxon>Halobacteriales</taxon>
        <taxon>Haloarculaceae</taxon>
        <taxon>Halovenus</taxon>
    </lineage>
</organism>
<accession>A0ABD5X964</accession>
<sequence>MISVGGAPELIPDSRDVVHEGEKQRARDQVESFDVPVSADSDGNMVELELNNPETDCTVGRLETTVGRVPEGLSAPGDVGHLSVFANLR</sequence>
<dbReference type="EMBL" id="JBHSZQ010000052">
    <property type="protein sequence ID" value="MFC7127745.1"/>
    <property type="molecule type" value="Genomic_DNA"/>
</dbReference>
<evidence type="ECO:0000313" key="1">
    <source>
        <dbReference type="EMBL" id="MFC7127745.1"/>
    </source>
</evidence>
<dbReference type="AlphaFoldDB" id="A0ABD5X964"/>
<protein>
    <submittedName>
        <fullName evidence="1">Uncharacterized protein</fullName>
    </submittedName>
</protein>
<proteinExistence type="predicted"/>
<evidence type="ECO:0000313" key="2">
    <source>
        <dbReference type="Proteomes" id="UP001596414"/>
    </source>
</evidence>
<gene>
    <name evidence="1" type="ORF">ACFQJ7_17265</name>
</gene>